<dbReference type="Pfam" id="PF00226">
    <property type="entry name" value="DnaJ"/>
    <property type="match status" value="1"/>
</dbReference>
<name>A0A6U6U5W5_9DINO</name>
<evidence type="ECO:0000256" key="2">
    <source>
        <dbReference type="ARBA" id="ARBA00004496"/>
    </source>
</evidence>
<dbReference type="GO" id="GO:0005737">
    <property type="term" value="C:cytoplasm"/>
    <property type="evidence" value="ECO:0007669"/>
    <property type="project" value="UniProtKB-SubCell"/>
</dbReference>
<dbReference type="PRINTS" id="PR00625">
    <property type="entry name" value="JDOMAIN"/>
</dbReference>
<dbReference type="AlphaFoldDB" id="A0A6U6U5W5"/>
<dbReference type="SUPFAM" id="SSF46565">
    <property type="entry name" value="Chaperone J-domain"/>
    <property type="match status" value="1"/>
</dbReference>
<gene>
    <name evidence="8" type="ORF">BRAN1462_LOCUS54911</name>
</gene>
<keyword evidence="4" id="KW-0143">Chaperone</keyword>
<dbReference type="SMART" id="SM00271">
    <property type="entry name" value="DnaJ"/>
    <property type="match status" value="1"/>
</dbReference>
<dbReference type="CDD" id="cd06257">
    <property type="entry name" value="DnaJ"/>
    <property type="match status" value="1"/>
</dbReference>
<dbReference type="InterPro" id="IPR052094">
    <property type="entry name" value="Pre-mRNA-splicing_ERAD"/>
</dbReference>
<evidence type="ECO:0000313" key="8">
    <source>
        <dbReference type="EMBL" id="CAD9637089.1"/>
    </source>
</evidence>
<sequence>MSWISLSTEMLRDLSDSIRGHPVDDTGFLLYVSVWMGIAIVSRVFPLIRGRASWGQLHDKESSDNIMQWRARRRSSRDAQCVLLLAAWASTCVGLHHIVMQIGAVVTAEPFDPFNILEVPVSATPKEIKRAYRRISLRIHPEKPGFDDDSARVEFMLVTQAYEALKDPVARAKFEETLVAQVSKEWQVAILGLCFFVLLLLALMLAHLARRLRRGLSLPTQRKVGKHDRNAYACVSPAMPFAVPE</sequence>
<dbReference type="GO" id="GO:0005681">
    <property type="term" value="C:spliceosomal complex"/>
    <property type="evidence" value="ECO:0007669"/>
    <property type="project" value="TreeGrafter"/>
</dbReference>
<dbReference type="InterPro" id="IPR036869">
    <property type="entry name" value="J_dom_sf"/>
</dbReference>
<keyword evidence="3" id="KW-0963">Cytoplasm</keyword>
<evidence type="ECO:0000256" key="5">
    <source>
        <dbReference type="ARBA" id="ARBA00023242"/>
    </source>
</evidence>
<comment type="subcellular location">
    <subcellularLocation>
        <location evidence="2">Cytoplasm</location>
    </subcellularLocation>
    <subcellularLocation>
        <location evidence="1">Nucleus</location>
    </subcellularLocation>
</comment>
<keyword evidence="6" id="KW-1133">Transmembrane helix</keyword>
<dbReference type="PANTHER" id="PTHR44313:SF1">
    <property type="entry name" value="DNAJ HOMOLOG SUBFAMILY C MEMBER 17"/>
    <property type="match status" value="1"/>
</dbReference>
<dbReference type="PROSITE" id="PS50076">
    <property type="entry name" value="DNAJ_2"/>
    <property type="match status" value="1"/>
</dbReference>
<feature type="transmembrane region" description="Helical" evidence="6">
    <location>
        <begin position="28"/>
        <end position="48"/>
    </location>
</feature>
<reference evidence="8" key="1">
    <citation type="submission" date="2021-01" db="EMBL/GenBank/DDBJ databases">
        <authorList>
            <person name="Corre E."/>
            <person name="Pelletier E."/>
            <person name="Niang G."/>
            <person name="Scheremetjew M."/>
            <person name="Finn R."/>
            <person name="Kale V."/>
            <person name="Holt S."/>
            <person name="Cochrane G."/>
            <person name="Meng A."/>
            <person name="Brown T."/>
            <person name="Cohen L."/>
        </authorList>
    </citation>
    <scope>NUCLEOTIDE SEQUENCE</scope>
    <source>
        <strain evidence="8">RCC3387</strain>
    </source>
</reference>
<dbReference type="EMBL" id="HBGW01086635">
    <property type="protein sequence ID" value="CAD9637089.1"/>
    <property type="molecule type" value="Transcribed_RNA"/>
</dbReference>
<evidence type="ECO:0000256" key="3">
    <source>
        <dbReference type="ARBA" id="ARBA00022490"/>
    </source>
</evidence>
<keyword evidence="5" id="KW-0539">Nucleus</keyword>
<dbReference type="PANTHER" id="PTHR44313">
    <property type="entry name" value="DNAJ HOMOLOG SUBFAMILY C MEMBER 17"/>
    <property type="match status" value="1"/>
</dbReference>
<dbReference type="InterPro" id="IPR018253">
    <property type="entry name" value="DnaJ_domain_CS"/>
</dbReference>
<evidence type="ECO:0000256" key="6">
    <source>
        <dbReference type="SAM" id="Phobius"/>
    </source>
</evidence>
<evidence type="ECO:0000256" key="1">
    <source>
        <dbReference type="ARBA" id="ARBA00004123"/>
    </source>
</evidence>
<protein>
    <recommendedName>
        <fullName evidence="7">J domain-containing protein</fullName>
    </recommendedName>
</protein>
<dbReference type="GO" id="GO:0000390">
    <property type="term" value="P:spliceosomal complex disassembly"/>
    <property type="evidence" value="ECO:0007669"/>
    <property type="project" value="TreeGrafter"/>
</dbReference>
<feature type="domain" description="J" evidence="7">
    <location>
        <begin position="112"/>
        <end position="178"/>
    </location>
</feature>
<dbReference type="InterPro" id="IPR001623">
    <property type="entry name" value="DnaJ_domain"/>
</dbReference>
<keyword evidence="6" id="KW-0812">Transmembrane</keyword>
<evidence type="ECO:0000259" key="7">
    <source>
        <dbReference type="PROSITE" id="PS50076"/>
    </source>
</evidence>
<feature type="transmembrane region" description="Helical" evidence="6">
    <location>
        <begin position="82"/>
        <end position="104"/>
    </location>
</feature>
<dbReference type="PROSITE" id="PS00636">
    <property type="entry name" value="DNAJ_1"/>
    <property type="match status" value="1"/>
</dbReference>
<organism evidence="8">
    <name type="scientific">Zooxanthella nutricula</name>
    <dbReference type="NCBI Taxonomy" id="1333877"/>
    <lineage>
        <taxon>Eukaryota</taxon>
        <taxon>Sar</taxon>
        <taxon>Alveolata</taxon>
        <taxon>Dinophyceae</taxon>
        <taxon>Peridiniales</taxon>
        <taxon>Peridiniales incertae sedis</taxon>
        <taxon>Zooxanthella</taxon>
    </lineage>
</organism>
<proteinExistence type="predicted"/>
<accession>A0A6U6U5W5</accession>
<feature type="transmembrane region" description="Helical" evidence="6">
    <location>
        <begin position="186"/>
        <end position="209"/>
    </location>
</feature>
<evidence type="ECO:0000256" key="4">
    <source>
        <dbReference type="ARBA" id="ARBA00023186"/>
    </source>
</evidence>
<keyword evidence="6" id="KW-0472">Membrane</keyword>
<dbReference type="Gene3D" id="1.10.287.110">
    <property type="entry name" value="DnaJ domain"/>
    <property type="match status" value="1"/>
</dbReference>